<evidence type="ECO:0000259" key="3">
    <source>
        <dbReference type="PROSITE" id="PS51037"/>
    </source>
</evidence>
<keyword evidence="1 2" id="KW-0539">Nucleus</keyword>
<dbReference type="Proteomes" id="UP000694568">
    <property type="component" value="Unplaced"/>
</dbReference>
<evidence type="ECO:0000256" key="1">
    <source>
        <dbReference type="ARBA" id="ARBA00023242"/>
    </source>
</evidence>
<dbReference type="InterPro" id="IPR052790">
    <property type="entry name" value="YEATS_domain"/>
</dbReference>
<dbReference type="PROSITE" id="PS51037">
    <property type="entry name" value="YEATS"/>
    <property type="match status" value="1"/>
</dbReference>
<dbReference type="GO" id="GO:0003682">
    <property type="term" value="F:chromatin binding"/>
    <property type="evidence" value="ECO:0007669"/>
    <property type="project" value="TreeGrafter"/>
</dbReference>
<dbReference type="Ensembl" id="ENSSLUT00000026676.1">
    <property type="protein sequence ID" value="ENSSLUP00000025821.1"/>
    <property type="gene ID" value="ENSSLUG00000011750.1"/>
</dbReference>
<keyword evidence="5" id="KW-1185">Reference proteome</keyword>
<dbReference type="InterPro" id="IPR055129">
    <property type="entry name" value="YEATS_dom"/>
</dbReference>
<reference evidence="4" key="2">
    <citation type="submission" date="2025-09" db="UniProtKB">
        <authorList>
            <consortium name="Ensembl"/>
        </authorList>
    </citation>
    <scope>IDENTIFICATION</scope>
</reference>
<comment type="subcellular location">
    <subcellularLocation>
        <location evidence="2">Nucleus</location>
    </subcellularLocation>
</comment>
<evidence type="ECO:0000256" key="2">
    <source>
        <dbReference type="PROSITE-ProRule" id="PRU00376"/>
    </source>
</evidence>
<name>A0A8D0D131_SANLU</name>
<dbReference type="Gene3D" id="2.60.40.1970">
    <property type="entry name" value="YEATS domain"/>
    <property type="match status" value="1"/>
</dbReference>
<dbReference type="PANTHER" id="PTHR47827:SF4">
    <property type="entry name" value="PROTEIN ENL"/>
    <property type="match status" value="1"/>
</dbReference>
<accession>A0A8D0D131</accession>
<organism evidence="4 5">
    <name type="scientific">Sander lucioperca</name>
    <name type="common">Pike-perch</name>
    <name type="synonym">Perca lucioperca</name>
    <dbReference type="NCBI Taxonomy" id="283035"/>
    <lineage>
        <taxon>Eukaryota</taxon>
        <taxon>Metazoa</taxon>
        <taxon>Chordata</taxon>
        <taxon>Craniata</taxon>
        <taxon>Vertebrata</taxon>
        <taxon>Euteleostomi</taxon>
        <taxon>Actinopterygii</taxon>
        <taxon>Neopterygii</taxon>
        <taxon>Teleostei</taxon>
        <taxon>Neoteleostei</taxon>
        <taxon>Acanthomorphata</taxon>
        <taxon>Eupercaria</taxon>
        <taxon>Perciformes</taxon>
        <taxon>Percoidei</taxon>
        <taxon>Percidae</taxon>
        <taxon>Luciopercinae</taxon>
        <taxon>Sander</taxon>
    </lineage>
</organism>
<dbReference type="AlphaFoldDB" id="A0A8D0D131"/>
<feature type="domain" description="YEATS" evidence="3">
    <location>
        <begin position="1"/>
        <end position="131"/>
    </location>
</feature>
<protein>
    <recommendedName>
        <fullName evidence="3">YEATS domain-containing protein</fullName>
    </recommendedName>
</protein>
<dbReference type="PANTHER" id="PTHR47827">
    <property type="entry name" value="AHD DOMAIN-CONTAINING PROTEIN"/>
    <property type="match status" value="1"/>
</dbReference>
<dbReference type="GO" id="GO:0045893">
    <property type="term" value="P:positive regulation of DNA-templated transcription"/>
    <property type="evidence" value="ECO:0007669"/>
    <property type="project" value="TreeGrafter"/>
</dbReference>
<proteinExistence type="predicted"/>
<dbReference type="GeneTree" id="ENSGT00940000158800"/>
<reference evidence="4" key="1">
    <citation type="submission" date="2025-08" db="UniProtKB">
        <authorList>
            <consortium name="Ensembl"/>
        </authorList>
    </citation>
    <scope>IDENTIFICATION</scope>
</reference>
<sequence length="131" mass="15124">KASSITLQVKLELGHKAQLRKKVTSEGFTHDWMVFVQGPETGDIQHFVEKVVFCLHESFPIPKRGETDRSPTHPHSDLLGLMLLFIYVRVTIRPPHTALSPFTDFVQWPLAVLQRKIPLRPRKDFNHRPPL</sequence>
<dbReference type="InterPro" id="IPR038704">
    <property type="entry name" value="YEAST_sf"/>
</dbReference>
<evidence type="ECO:0000313" key="5">
    <source>
        <dbReference type="Proteomes" id="UP000694568"/>
    </source>
</evidence>
<dbReference type="Pfam" id="PF03366">
    <property type="entry name" value="YEATS"/>
    <property type="match status" value="1"/>
</dbReference>
<dbReference type="GO" id="GO:0008023">
    <property type="term" value="C:transcription elongation factor complex"/>
    <property type="evidence" value="ECO:0007669"/>
    <property type="project" value="TreeGrafter"/>
</dbReference>
<evidence type="ECO:0000313" key="4">
    <source>
        <dbReference type="Ensembl" id="ENSSLUP00000025821.1"/>
    </source>
</evidence>